<gene>
    <name evidence="3" type="ORF">FSP39_001983</name>
</gene>
<dbReference type="Gene3D" id="3.40.50.300">
    <property type="entry name" value="P-loop containing nucleotide triphosphate hydrolases"/>
    <property type="match status" value="1"/>
</dbReference>
<protein>
    <recommendedName>
        <fullName evidence="2">Phosphoribulokinase/uridine kinase domain-containing protein</fullName>
    </recommendedName>
</protein>
<sequence length="188" mass="21032">MEGGKFIQSPTTNSPVAPKSPLKPPKSPTKSSPGMLAKKKTYSTSSERVFQTGLRTVYTAGRPPWYDSHGTQKEAFLIGVCGGSASGKTTVARRIIEALDVPWVSLLSLDSFYKVLDEKQHQLAAENEYNFDHPDAFDYELLGQTLKRLKSGKKVEVPIYNFITHSREDTSVSLRDDVDMFPYYVYLT</sequence>
<proteinExistence type="predicted"/>
<evidence type="ECO:0000313" key="3">
    <source>
        <dbReference type="EMBL" id="KAK3089234.1"/>
    </source>
</evidence>
<dbReference type="InterPro" id="IPR006083">
    <property type="entry name" value="PRK/URK"/>
</dbReference>
<dbReference type="Proteomes" id="UP001186944">
    <property type="component" value="Unassembled WGS sequence"/>
</dbReference>
<accession>A0AA88XPD5</accession>
<evidence type="ECO:0000256" key="1">
    <source>
        <dbReference type="SAM" id="MobiDB-lite"/>
    </source>
</evidence>
<dbReference type="InterPro" id="IPR027417">
    <property type="entry name" value="P-loop_NTPase"/>
</dbReference>
<name>A0AA88XPD5_PINIB</name>
<dbReference type="EMBL" id="VSWD01000010">
    <property type="protein sequence ID" value="KAK3089234.1"/>
    <property type="molecule type" value="Genomic_DNA"/>
</dbReference>
<comment type="caution">
    <text evidence="3">The sequence shown here is derived from an EMBL/GenBank/DDBJ whole genome shotgun (WGS) entry which is preliminary data.</text>
</comment>
<dbReference type="PANTHER" id="PTHR10285">
    <property type="entry name" value="URIDINE KINASE"/>
    <property type="match status" value="1"/>
</dbReference>
<dbReference type="PRINTS" id="PR00988">
    <property type="entry name" value="URIDINKINASE"/>
</dbReference>
<dbReference type="AlphaFoldDB" id="A0AA88XPD5"/>
<dbReference type="SUPFAM" id="SSF52540">
    <property type="entry name" value="P-loop containing nucleoside triphosphate hydrolases"/>
    <property type="match status" value="1"/>
</dbReference>
<dbReference type="Pfam" id="PF00485">
    <property type="entry name" value="PRK"/>
    <property type="match status" value="1"/>
</dbReference>
<feature type="domain" description="Phosphoribulokinase/uridine kinase" evidence="2">
    <location>
        <begin position="77"/>
        <end position="169"/>
    </location>
</feature>
<dbReference type="GO" id="GO:0016301">
    <property type="term" value="F:kinase activity"/>
    <property type="evidence" value="ECO:0007669"/>
    <property type="project" value="InterPro"/>
</dbReference>
<evidence type="ECO:0000313" key="4">
    <source>
        <dbReference type="Proteomes" id="UP001186944"/>
    </source>
</evidence>
<dbReference type="GO" id="GO:0005524">
    <property type="term" value="F:ATP binding"/>
    <property type="evidence" value="ECO:0007669"/>
    <property type="project" value="InterPro"/>
</dbReference>
<evidence type="ECO:0000259" key="2">
    <source>
        <dbReference type="Pfam" id="PF00485"/>
    </source>
</evidence>
<organism evidence="3 4">
    <name type="scientific">Pinctada imbricata</name>
    <name type="common">Atlantic pearl-oyster</name>
    <name type="synonym">Pinctada martensii</name>
    <dbReference type="NCBI Taxonomy" id="66713"/>
    <lineage>
        <taxon>Eukaryota</taxon>
        <taxon>Metazoa</taxon>
        <taxon>Spiralia</taxon>
        <taxon>Lophotrochozoa</taxon>
        <taxon>Mollusca</taxon>
        <taxon>Bivalvia</taxon>
        <taxon>Autobranchia</taxon>
        <taxon>Pteriomorphia</taxon>
        <taxon>Pterioida</taxon>
        <taxon>Pterioidea</taxon>
        <taxon>Pteriidae</taxon>
        <taxon>Pinctada</taxon>
    </lineage>
</organism>
<reference evidence="3" key="1">
    <citation type="submission" date="2019-08" db="EMBL/GenBank/DDBJ databases">
        <title>The improved chromosome-level genome for the pearl oyster Pinctada fucata martensii using PacBio sequencing and Hi-C.</title>
        <authorList>
            <person name="Zheng Z."/>
        </authorList>
    </citation>
    <scope>NUCLEOTIDE SEQUENCE</scope>
    <source>
        <strain evidence="3">ZZ-2019</strain>
        <tissue evidence="3">Adductor muscle</tissue>
    </source>
</reference>
<keyword evidence="4" id="KW-1185">Reference proteome</keyword>
<feature type="region of interest" description="Disordered" evidence="1">
    <location>
        <begin position="1"/>
        <end position="42"/>
    </location>
</feature>